<comment type="similarity">
    <text evidence="2">Belongs to the EMC1 family.</text>
</comment>
<evidence type="ECO:0000256" key="2">
    <source>
        <dbReference type="ARBA" id="ARBA00007904"/>
    </source>
</evidence>
<evidence type="ECO:0000256" key="10">
    <source>
        <dbReference type="ARBA" id="ARBA00023180"/>
    </source>
</evidence>
<feature type="region of interest" description="Disordered" evidence="11">
    <location>
        <begin position="844"/>
        <end position="875"/>
    </location>
</feature>
<dbReference type="GO" id="GO:0034975">
    <property type="term" value="P:protein folding in endoplasmic reticulum"/>
    <property type="evidence" value="ECO:0007669"/>
    <property type="project" value="TreeGrafter"/>
</dbReference>
<evidence type="ECO:0000256" key="3">
    <source>
        <dbReference type="ARBA" id="ARBA00011276"/>
    </source>
</evidence>
<dbReference type="Proteomes" id="UP000258309">
    <property type="component" value="Unassembled WGS sequence"/>
</dbReference>
<evidence type="ECO:0000256" key="11">
    <source>
        <dbReference type="SAM" id="MobiDB-lite"/>
    </source>
</evidence>
<dbReference type="SUPFAM" id="SSF50998">
    <property type="entry name" value="Quinoprotein alcohol dehydrogenase-like"/>
    <property type="match status" value="1"/>
</dbReference>
<reference evidence="15 16" key="1">
    <citation type="submission" date="2018-05" db="EMBL/GenBank/DDBJ databases">
        <title>Draft genome sequence of Scytalidium lignicola DSM 105466, a ubiquitous saprotrophic fungus.</title>
        <authorList>
            <person name="Buettner E."/>
            <person name="Gebauer A.M."/>
            <person name="Hofrichter M."/>
            <person name="Liers C."/>
            <person name="Kellner H."/>
        </authorList>
    </citation>
    <scope>NUCLEOTIDE SEQUENCE [LARGE SCALE GENOMIC DNA]</scope>
    <source>
        <strain evidence="15 16">DSM 105466</strain>
    </source>
</reference>
<feature type="compositionally biased region" description="Low complexity" evidence="11">
    <location>
        <begin position="555"/>
        <end position="565"/>
    </location>
</feature>
<dbReference type="InterPro" id="IPR015943">
    <property type="entry name" value="WD40/YVTN_repeat-like_dom_sf"/>
</dbReference>
<dbReference type="Pfam" id="PF07774">
    <property type="entry name" value="EMC1_C"/>
    <property type="match status" value="1"/>
</dbReference>
<protein>
    <recommendedName>
        <fullName evidence="4">ER membrane protein complex subunit 1</fullName>
    </recommendedName>
</protein>
<comment type="subunit">
    <text evidence="3">Component of the ER membrane protein complex (EMC).</text>
</comment>
<comment type="subcellular location">
    <subcellularLocation>
        <location evidence="1">Endoplasmic reticulum membrane</location>
        <topology evidence="1">Single-pass type I membrane protein</topology>
    </subcellularLocation>
</comment>
<evidence type="ECO:0000313" key="16">
    <source>
        <dbReference type="Proteomes" id="UP000258309"/>
    </source>
</evidence>
<dbReference type="OrthoDB" id="28092at2759"/>
<dbReference type="InterPro" id="IPR026895">
    <property type="entry name" value="EMC1"/>
</dbReference>
<evidence type="ECO:0000256" key="6">
    <source>
        <dbReference type="ARBA" id="ARBA00022729"/>
    </source>
</evidence>
<evidence type="ECO:0000259" key="14">
    <source>
        <dbReference type="Pfam" id="PF25293"/>
    </source>
</evidence>
<evidence type="ECO:0000256" key="9">
    <source>
        <dbReference type="ARBA" id="ARBA00023136"/>
    </source>
</evidence>
<sequence>MHRLPQPQDDPCPPERGVRRQQSIRFAGPNAIPRRKSASTRTSYPVMTKASFASLRQGTVSEIPVTAAYRSQSRSTSTRRAASRQGPSQEYLSALDSYDVYYTPEDDVASVPSSYRRVRKSKSMFMPTKKYIPFSSYSKLGRHSTEPGRVGFLSNSTATASEGSFGDGHVSLTPETQKRNTTAVQLARDQYLYQIEQQRLKEQPTVLHDYQNQRQNKPFRRSLRNTGSFGNAITNTSYIDITTKDHSFKEKARRVSATIRSRFHRVFARNKDNMITIQDQQAGTEEFCFGDFSQNADSEAAGDRDWPHQDPATVPRLGLHPTLSYPEPSVQQQRSSMSIGIQRSDEGNDTSRITSWTSTISNALVRQESPGEGNRLSIHDEHSTQTSDLTPIHRPVTTTAQLSSPLSAPVDSARVYSALMKRLDRQIFNENYGTARDTRLKNSQHTQNSSIKRNSTSIPYPSPENGPTHPIQQGLAGNTIPGNTTNYEEILTPQEIAILNESHDNSQKESLQETKSTFFGSTVGRQLSPYRQVLSILGKTGRSTDHVGNLSNNASSLPDPDLQSSDGKESYTESVYSRTTSGLTPKEESVALPSMINDDKLQAIPDTGAAIVTSRTIYRPKHPTTPRSMKSPNTSNDWKQWMSSQVSEIETSNENESPIGHLNSPIPIKPIVSSHVREKTQINDDAVTIRHSDSPPVCQPFGLLQKSLQISPNTPITSKLQASGTSSNTRNQFRTPGERLPLQPIQLRSSFNSMANSEATAFTSFTNADTDDLKHLIQKTPQNPRKIASNISRSVERSARLRRATMKHSPSTGSVIERQSFISAGSCMPGGILSPSESYNSISDAGNTDDIYDTHGTGLMGPSPNQPRNAQQMGSKQMVDLFLSSRRRITGGSGSSFNGPAFWLTTNAQQVVMRLPLHLLCLTLSIVPSALAVFADEAYAVDYHHELLGLPQSHTTFFHRPRKDDKATLLYTLSDLGVLGAVNPGTGKIIWRQNLGAGANNSSEGFLRPVHGEGAVISALDSSVQSWDAPSGREKWSNKFDGIVKDLEVMETAAGDESAKDVLALFEHGDKGHIRRLDGVNGDVKWEFEDQDVPLQVSTNVRSVFLISLHGSREGYNVKVTVLDPVTGKKMTEYTLSTKGDVHSTQDVLLVGANSAVPIIAWADKAKKNLNVNILGKSNIQSLPLKELDGEILEVTLHAPHLIQSQPHFLVHSQSAASTRADVYHIDLTTGAIKKAYELPQLKGKGTVATNSQDANVYFIRFTEFEAILVSSASHGILGRWPVKLEEGHGDLLHAASEVVSRNTDTYAIRSALATSNEDWVLVRNGVEAWSRPEGLSGGVAATWVEIPEEEDLVKTLQAEAHSNPLSAYIHRVKRHVNDLQYLPSYLEALPKRLLSSILPADSSPQDGGILVRDNFGFNKLVIVATHRGSLYCLNAGNNGNIVWNLKAFDLPAAEKWDVRGMLADSSKGITTIKGHGGEEITVRSATGAIVDKTNPRALSLVQSTAVVNNPEGKWLLPIPVSGEAELKVPQDWPSEETLVIRGKDGEVKGLRFDVLDNTVTVPINSWEFRPAKGEKIINVISRPTHDPVASIGRVLGDRTVLYKYLNPNIILVNTVNDQKNSASFYLIDTISGDILYHVTHDKVDVTQPIVSLLTENWFTYSLWSNIDSGAASKGYQLVISEMFESETPNDRGPLGDLANFTSLQPSDIPNAEPPLPYVVAQSFIIPEAITHMSVTQTQQGITSRQLICTLASNAVIGIPRNILDARRPVGREPTAGEMEEGLIRYHPVIEFDPKMIITHKREVIGIKDVITTPALLESTSLLFAYGIDVFGTRVAPSAAFDILGRSFNKSSLIATVAALGAGVAILAPMIRRKQINMRWMTS</sequence>
<keyword evidence="16" id="KW-1185">Reference proteome</keyword>
<evidence type="ECO:0000256" key="7">
    <source>
        <dbReference type="ARBA" id="ARBA00022824"/>
    </source>
</evidence>
<evidence type="ECO:0000313" key="15">
    <source>
        <dbReference type="EMBL" id="RFU32415.1"/>
    </source>
</evidence>
<dbReference type="GO" id="GO:0072546">
    <property type="term" value="C:EMC complex"/>
    <property type="evidence" value="ECO:0007669"/>
    <property type="project" value="InterPro"/>
</dbReference>
<keyword evidence="7" id="KW-0256">Endoplasmic reticulum</keyword>
<feature type="compositionally biased region" description="Polar residues" evidence="11">
    <location>
        <begin position="866"/>
        <end position="875"/>
    </location>
</feature>
<dbReference type="Pfam" id="PF25293">
    <property type="entry name" value="Beta-prop_EMC1_N"/>
    <property type="match status" value="1"/>
</dbReference>
<dbReference type="InterPro" id="IPR018391">
    <property type="entry name" value="PQQ_b-propeller_rpt"/>
</dbReference>
<dbReference type="PANTHER" id="PTHR21573">
    <property type="entry name" value="ER MEMBRANE PROTEIN COMPLEX SUBUNIT 1"/>
    <property type="match status" value="1"/>
</dbReference>
<dbReference type="InterPro" id="IPR058545">
    <property type="entry name" value="Beta-prop_EMC1_1st"/>
</dbReference>
<feature type="non-terminal residue" evidence="15">
    <location>
        <position position="1883"/>
    </location>
</feature>
<keyword evidence="8 12" id="KW-1133">Transmembrane helix</keyword>
<evidence type="ECO:0000259" key="13">
    <source>
        <dbReference type="Pfam" id="PF07774"/>
    </source>
</evidence>
<evidence type="ECO:0000256" key="12">
    <source>
        <dbReference type="SAM" id="Phobius"/>
    </source>
</evidence>
<name>A0A3E2HGE7_SCYLI</name>
<accession>A0A3E2HGE7</accession>
<feature type="transmembrane region" description="Helical" evidence="12">
    <location>
        <begin position="1853"/>
        <end position="1871"/>
    </location>
</feature>
<feature type="non-terminal residue" evidence="15">
    <location>
        <position position="1"/>
    </location>
</feature>
<dbReference type="InterPro" id="IPR011047">
    <property type="entry name" value="Quinoprotein_ADH-like_sf"/>
</dbReference>
<gene>
    <name evidence="15" type="ORF">B7463_g3947</name>
</gene>
<feature type="domain" description="ER membrane protein complex subunit 1 C-terminal" evidence="13">
    <location>
        <begin position="1655"/>
        <end position="1880"/>
    </location>
</feature>
<organism evidence="15 16">
    <name type="scientific">Scytalidium lignicola</name>
    <name type="common">Hyphomycete</name>
    <dbReference type="NCBI Taxonomy" id="5539"/>
    <lineage>
        <taxon>Eukaryota</taxon>
        <taxon>Fungi</taxon>
        <taxon>Dikarya</taxon>
        <taxon>Ascomycota</taxon>
        <taxon>Pezizomycotina</taxon>
        <taxon>Leotiomycetes</taxon>
        <taxon>Leotiomycetes incertae sedis</taxon>
        <taxon>Scytalidium</taxon>
    </lineage>
</organism>
<evidence type="ECO:0000256" key="5">
    <source>
        <dbReference type="ARBA" id="ARBA00022692"/>
    </source>
</evidence>
<feature type="region of interest" description="Disordered" evidence="11">
    <location>
        <begin position="541"/>
        <end position="586"/>
    </location>
</feature>
<feature type="region of interest" description="Disordered" evidence="11">
    <location>
        <begin position="434"/>
        <end position="483"/>
    </location>
</feature>
<dbReference type="InterPro" id="IPR011678">
    <property type="entry name" value="EMC1_C"/>
</dbReference>
<evidence type="ECO:0000256" key="4">
    <source>
        <dbReference type="ARBA" id="ARBA00020824"/>
    </source>
</evidence>
<feature type="compositionally biased region" description="Polar residues" evidence="11">
    <location>
        <begin position="441"/>
        <end position="459"/>
    </location>
</feature>
<dbReference type="Gene3D" id="2.130.10.10">
    <property type="entry name" value="YVTN repeat-like/Quinoprotein amine dehydrogenase"/>
    <property type="match status" value="1"/>
</dbReference>
<dbReference type="PANTHER" id="PTHR21573:SF0">
    <property type="entry name" value="ER MEMBRANE PROTEIN COMPLEX SUBUNIT 1"/>
    <property type="match status" value="1"/>
</dbReference>
<feature type="region of interest" description="Disordered" evidence="11">
    <location>
        <begin position="1"/>
        <end position="43"/>
    </location>
</feature>
<feature type="domain" description="EMC1 first beta-propeller" evidence="14">
    <location>
        <begin position="932"/>
        <end position="1334"/>
    </location>
</feature>
<feature type="region of interest" description="Disordered" evidence="11">
    <location>
        <begin position="298"/>
        <end position="353"/>
    </location>
</feature>
<evidence type="ECO:0000256" key="8">
    <source>
        <dbReference type="ARBA" id="ARBA00022989"/>
    </source>
</evidence>
<keyword evidence="10" id="KW-0325">Glycoprotein</keyword>
<dbReference type="SMART" id="SM00564">
    <property type="entry name" value="PQQ"/>
    <property type="match status" value="2"/>
</dbReference>
<keyword evidence="6" id="KW-0732">Signal</keyword>
<dbReference type="EMBL" id="NCSJ02000055">
    <property type="protein sequence ID" value="RFU32415.1"/>
    <property type="molecule type" value="Genomic_DNA"/>
</dbReference>
<comment type="caution">
    <text evidence="15">The sequence shown here is derived from an EMBL/GenBank/DDBJ whole genome shotgun (WGS) entry which is preliminary data.</text>
</comment>
<keyword evidence="5 12" id="KW-0812">Transmembrane</keyword>
<dbReference type="STRING" id="5539.A0A3E2HGE7"/>
<keyword evidence="9 12" id="KW-0472">Membrane</keyword>
<evidence type="ECO:0000256" key="1">
    <source>
        <dbReference type="ARBA" id="ARBA00004115"/>
    </source>
</evidence>
<feature type="compositionally biased region" description="Polar residues" evidence="11">
    <location>
        <begin position="329"/>
        <end position="341"/>
    </location>
</feature>
<proteinExistence type="inferred from homology"/>
<feature type="compositionally biased region" description="Polar residues" evidence="11">
    <location>
        <begin position="572"/>
        <end position="583"/>
    </location>
</feature>